<organism evidence="3 4">
    <name type="scientific">Effrenium voratum</name>
    <dbReference type="NCBI Taxonomy" id="2562239"/>
    <lineage>
        <taxon>Eukaryota</taxon>
        <taxon>Sar</taxon>
        <taxon>Alveolata</taxon>
        <taxon>Dinophyceae</taxon>
        <taxon>Suessiales</taxon>
        <taxon>Symbiodiniaceae</taxon>
        <taxon>Effrenium</taxon>
    </lineage>
</organism>
<dbReference type="Proteomes" id="UP001178507">
    <property type="component" value="Unassembled WGS sequence"/>
</dbReference>
<dbReference type="PANTHER" id="PTHR47598">
    <property type="entry name" value="PEPTIDYL-PROLYL CIS-TRANS ISOMERASE FKBP17-2, CHLOROPLASTIC"/>
    <property type="match status" value="1"/>
</dbReference>
<reference evidence="3" key="1">
    <citation type="submission" date="2023-08" db="EMBL/GenBank/DDBJ databases">
        <authorList>
            <person name="Chen Y."/>
            <person name="Shah S."/>
            <person name="Dougan E. K."/>
            <person name="Thang M."/>
            <person name="Chan C."/>
        </authorList>
    </citation>
    <scope>NUCLEOTIDE SEQUENCE</scope>
</reference>
<comment type="catalytic activity">
    <reaction evidence="1">
        <text>[protein]-peptidylproline (omega=180) = [protein]-peptidylproline (omega=0)</text>
        <dbReference type="Rhea" id="RHEA:16237"/>
        <dbReference type="Rhea" id="RHEA-COMP:10747"/>
        <dbReference type="Rhea" id="RHEA-COMP:10748"/>
        <dbReference type="ChEBI" id="CHEBI:83833"/>
        <dbReference type="ChEBI" id="CHEBI:83834"/>
        <dbReference type="EC" id="5.2.1.8"/>
    </reaction>
</comment>
<dbReference type="PROSITE" id="PS50059">
    <property type="entry name" value="FKBP_PPIASE"/>
    <property type="match status" value="1"/>
</dbReference>
<name>A0AA36NIJ3_9DINO</name>
<evidence type="ECO:0000313" key="3">
    <source>
        <dbReference type="EMBL" id="CAJ1403628.1"/>
    </source>
</evidence>
<dbReference type="Pfam" id="PF00254">
    <property type="entry name" value="FKBP_C"/>
    <property type="match status" value="1"/>
</dbReference>
<dbReference type="Gene3D" id="3.10.50.40">
    <property type="match status" value="1"/>
</dbReference>
<comment type="caution">
    <text evidence="3">The sequence shown here is derived from an EMBL/GenBank/DDBJ whole genome shotgun (WGS) entry which is preliminary data.</text>
</comment>
<keyword evidence="1" id="KW-0697">Rotamase</keyword>
<keyword evidence="4" id="KW-1185">Reference proteome</keyword>
<dbReference type="PANTHER" id="PTHR47598:SF1">
    <property type="entry name" value="PEPTIDYL-PROLYL CIS-TRANS ISOMERASE FKBP17-2, CHLOROPLASTIC"/>
    <property type="match status" value="1"/>
</dbReference>
<dbReference type="InterPro" id="IPR046357">
    <property type="entry name" value="PPIase_dom_sf"/>
</dbReference>
<dbReference type="InterPro" id="IPR001179">
    <property type="entry name" value="PPIase_FKBP_dom"/>
</dbReference>
<dbReference type="GO" id="GO:0009507">
    <property type="term" value="C:chloroplast"/>
    <property type="evidence" value="ECO:0007669"/>
    <property type="project" value="TreeGrafter"/>
</dbReference>
<evidence type="ECO:0000313" key="4">
    <source>
        <dbReference type="Proteomes" id="UP001178507"/>
    </source>
</evidence>
<protein>
    <recommendedName>
        <fullName evidence="1">peptidylprolyl isomerase</fullName>
        <ecNumber evidence="1">5.2.1.8</ecNumber>
    </recommendedName>
</protein>
<gene>
    <name evidence="3" type="ORF">EVOR1521_LOCUS26259</name>
</gene>
<dbReference type="EC" id="5.2.1.8" evidence="1"/>
<dbReference type="AlphaFoldDB" id="A0AA36NIJ3"/>
<evidence type="ECO:0000259" key="2">
    <source>
        <dbReference type="PROSITE" id="PS50059"/>
    </source>
</evidence>
<dbReference type="SUPFAM" id="SSF54534">
    <property type="entry name" value="FKBP-like"/>
    <property type="match status" value="1"/>
</dbReference>
<accession>A0AA36NIJ3</accession>
<evidence type="ECO:0000256" key="1">
    <source>
        <dbReference type="PROSITE-ProRule" id="PRU00277"/>
    </source>
</evidence>
<dbReference type="InterPro" id="IPR053111">
    <property type="entry name" value="Chloro_FKBP-type_PPIase"/>
</dbReference>
<sequence>MQAMPLIEAAPQVTHRPLGLQTRQPHVARRGARELYRRGVLVVALGLFAPARSRAKPLRESRVAERKKLEDGSEVVKLASGVQYLDLRVGRGEVPQMGDTVLLHVKGYLMEKGDPIFMNTYDDGAPLVFSLGTMPEGVTEGLEEALATMKLGSLRAVQVPSYLGYANGLARAGVKPPLRLPIPFKEGLRYELELLRCVPAPQNGGDKSGRLCCSDPQYPCKIPSNIRLDVAADVAAGV</sequence>
<dbReference type="EMBL" id="CAUJNA010003504">
    <property type="protein sequence ID" value="CAJ1403628.1"/>
    <property type="molecule type" value="Genomic_DNA"/>
</dbReference>
<keyword evidence="1" id="KW-0413">Isomerase</keyword>
<proteinExistence type="predicted"/>
<dbReference type="GO" id="GO:0003755">
    <property type="term" value="F:peptidyl-prolyl cis-trans isomerase activity"/>
    <property type="evidence" value="ECO:0007669"/>
    <property type="project" value="UniProtKB-KW"/>
</dbReference>
<feature type="domain" description="PPIase FKBP-type" evidence="2">
    <location>
        <begin position="98"/>
        <end position="198"/>
    </location>
</feature>